<dbReference type="PROSITE" id="PS00028">
    <property type="entry name" value="ZINC_FINGER_C2H2_1"/>
    <property type="match status" value="3"/>
</dbReference>
<evidence type="ECO:0000256" key="1">
    <source>
        <dbReference type="PROSITE-ProRule" id="PRU00042"/>
    </source>
</evidence>
<feature type="region of interest" description="Disordered" evidence="2">
    <location>
        <begin position="911"/>
        <end position="941"/>
    </location>
</feature>
<dbReference type="Pfam" id="PF00078">
    <property type="entry name" value="RVT_1"/>
    <property type="match status" value="1"/>
</dbReference>
<dbReference type="SUPFAM" id="SSF56672">
    <property type="entry name" value="DNA/RNA polymerases"/>
    <property type="match status" value="1"/>
</dbReference>
<sequence>MKTISLLEPPAPSGTNSVLLSPPKPLATPLARVPKNCFVSIKDILLSPSPISSRTRQQLRERKTAKLVLSSPEKVSASIDYSVNLSPSILPLRSLSEDVSSTTSEAVMPLDLSPRRSWGVQQVASSSQGLNSSQLQDAPINLSSAIDGEKCDSIPDLKSVNSSAHSSKTCVSYAEIDKQIEKYANELVPVSTLHTPTSMYPPVSLINDMTVSAIRQLEVIESTFSLSVDDVLGKSECAQKSSSSSGVKSGSVKSNHRCPVCSSEFQTNLQLMVHECLDKVIVENSPSTILNGYSSAKNDDIGESELIKKVDSPPSTRDSVRTCPTCRSTFQNASLFGLHECQKSEKACLKCPSCEFVAKKRGGMRLHMKRAHNVWKPRHNLIQFSDEEPPSPSHGSSSIVHNESITSNGNIDSALSSNLPESELDLHSPARKTKYSSVLEKGNSPDIPLEEQLKLTPSPPYIPAITVELNKTPAKLQDVQYFPDSLRCSFCEKVLSSPRSYFAHVREFMHFERSSQAHGNPLSCDKCDKEFVSIEMFKNHNCNVLVPFGTQHRRCLFCEYLPTCLADRDEHELKFHAWLVGGASPRLPSSKSSDGLLPYTELNSPDGYDCLTCKGHFVNEAIFLQHPCKEPLPKRETPVKCLSCRYVANSKEIMVSHMHKMHPSGSATPVSPSADQNVINCGKCSFHCSSAEALDGHKCQIVEDSHGPLCTSPCRNCPTCRFVVRIKDNARVEDILLLHIDKKHTCQKCSFKETVCGQLKEHTKTCGPLRKNSAVRDLGSSLATFDPKTPSFSEMAKSSNSSSSSRRLPPNPGHVCSGCDMRFTFAFHLDIHCARCPAFLAKTDNPTSFKNRRPLFSCNLCGFICKNEKELHSHLMSTHGTSLPVHPSFANNIPALPAPLGPKGFSFDVGFSNTPPPSGEEPSVDDPPLSSRTPTVPLAQGPRISPVPCSIPQANCRIGNSINLIFPFSGGLTCTEMQCTKHFLTKSWYSTRGDLVRHLNRDHKIRILKSYYWCYLCYQHIPKNPSNHPCLKRSFLMSRPSDPLQWVCTTCTDSFSSEVGLRNHEIAHKKSEIANSGIQPNIIPPKKSRRRGKLPQVPAPDGVSEVIATPASSDAESIAANILTPPPTGEDGNESYHSILTLLSEEATDDNFHLFCEFVGNAIEEVRKNEISPPPASASQRDRSKRIDPKEPKLIQPLFKKNRKRAVRLITGNEGDFCKINPSILQPYFTTAWKHSTYGGGVYVPSSENRTPVLESPFTVGEIGKKLKEAENTSAGPDRLTYYHWKSIEDSGSFLCSVFKACVHFRKVPPSWKLSTTILIAKEGDPSDPGNWRPIALSSTIYKLFTKCLATRLTSFIDKYSILSPCQKGFTPFDGVVEHNYVLQRSLERARASHKDLCVAFIDISNAFGSLPHAAIIDALEACAVGPAFVDVITDIYTNSSTKVLSESGNTEYIPIMSGVKQGCPISGILFDICIDPVIREIQGTHSEHSILAFADDVCLIANSPQELQVLLDRIDVLFSALNLSLNPRKSVSFHLSGAKPTGSRNTSFYVRGNLLPSIQEGDFHKFLGKQVGFNPCPNFQSLNDLYAAAKAVMESGLAPWMRIDALKSFIYSAFQFPMRTSQFAKKHWDAIGKALRKGIKQTLSLPERASNDYLYGHRKYGCYAIPILSEECELNRIDSAFKLLTSKDTRIANMAFEHISSVVKARMRKSSVTDEDLEAYLSSTFNDNDNAYSNTWTCARIASSRLGVYWQFEEGVPKLKMEDLSIQASERKKVLFSIRDRLRTMRSNRLLLCPKQGKAMECVAKSKASSHFLFTGDYTSFAVYRFFGSARLDLLALRGNQPWKKNGDTSCRGCDECDLETLPHVLNHCKGRSRAWTLRHNVVVDKIERALSTKSIILAKNQAVGPLGKRPDLVVQIGKEVFIIDVCIPFDNRYESFDRDRQEKLDKYAHLIPHYSVNRCKASIIPIIVGALGSWDPKNDKFLSKHMTKSYLNKFRKLCCSDVLQ</sequence>
<dbReference type="CDD" id="cd01650">
    <property type="entry name" value="RT_nLTR_like"/>
    <property type="match status" value="1"/>
</dbReference>
<accession>A0A4Y2R5H3</accession>
<gene>
    <name evidence="5" type="primary">PO21_14</name>
    <name evidence="5" type="ORF">AVEN_212668_1</name>
</gene>
<evidence type="ECO:0000313" key="6">
    <source>
        <dbReference type="Proteomes" id="UP000499080"/>
    </source>
</evidence>
<organism evidence="5 6">
    <name type="scientific">Araneus ventricosus</name>
    <name type="common">Orbweaver spider</name>
    <name type="synonym">Epeira ventricosa</name>
    <dbReference type="NCBI Taxonomy" id="182803"/>
    <lineage>
        <taxon>Eukaryota</taxon>
        <taxon>Metazoa</taxon>
        <taxon>Ecdysozoa</taxon>
        <taxon>Arthropoda</taxon>
        <taxon>Chelicerata</taxon>
        <taxon>Arachnida</taxon>
        <taxon>Araneae</taxon>
        <taxon>Araneomorphae</taxon>
        <taxon>Entelegynae</taxon>
        <taxon>Araneoidea</taxon>
        <taxon>Araneidae</taxon>
        <taxon>Araneus</taxon>
    </lineage>
</organism>
<feature type="domain" description="Reverse transcriptase" evidence="4">
    <location>
        <begin position="1301"/>
        <end position="1572"/>
    </location>
</feature>
<dbReference type="PROSITE" id="PS50157">
    <property type="entry name" value="ZINC_FINGER_C2H2_2"/>
    <property type="match status" value="2"/>
</dbReference>
<comment type="caution">
    <text evidence="5">The sequence shown here is derived from an EMBL/GenBank/DDBJ whole genome shotgun (WGS) entry which is preliminary data.</text>
</comment>
<dbReference type="OrthoDB" id="6436077at2759"/>
<dbReference type="InterPro" id="IPR043502">
    <property type="entry name" value="DNA/RNA_pol_sf"/>
</dbReference>
<feature type="region of interest" description="Disordered" evidence="2">
    <location>
        <begin position="789"/>
        <end position="810"/>
    </location>
</feature>
<protein>
    <submittedName>
        <fullName evidence="5">Retrovirus-related Pol polyprotein from type-1 retrotransposable element R2</fullName>
    </submittedName>
</protein>
<feature type="compositionally biased region" description="Low complexity" evidence="2">
    <location>
        <begin position="791"/>
        <end position="805"/>
    </location>
</feature>
<dbReference type="Proteomes" id="UP000499080">
    <property type="component" value="Unassembled WGS sequence"/>
</dbReference>
<dbReference type="InterPro" id="IPR013087">
    <property type="entry name" value="Znf_C2H2_type"/>
</dbReference>
<keyword evidence="1" id="KW-0863">Zinc-finger</keyword>
<proteinExistence type="predicted"/>
<dbReference type="GO" id="GO:0008270">
    <property type="term" value="F:zinc ion binding"/>
    <property type="evidence" value="ECO:0007669"/>
    <property type="project" value="UniProtKB-KW"/>
</dbReference>
<feature type="domain" description="C2H2-type" evidence="3">
    <location>
        <begin position="1046"/>
        <end position="1073"/>
    </location>
</feature>
<reference evidence="5 6" key="1">
    <citation type="journal article" date="2019" name="Sci. Rep.">
        <title>Orb-weaving spider Araneus ventricosus genome elucidates the spidroin gene catalogue.</title>
        <authorList>
            <person name="Kono N."/>
            <person name="Nakamura H."/>
            <person name="Ohtoshi R."/>
            <person name="Moran D.A.P."/>
            <person name="Shinohara A."/>
            <person name="Yoshida Y."/>
            <person name="Fujiwara M."/>
            <person name="Mori M."/>
            <person name="Tomita M."/>
            <person name="Arakawa K."/>
        </authorList>
    </citation>
    <scope>NUCLEOTIDE SEQUENCE [LARGE SCALE GENOMIC DNA]</scope>
</reference>
<keyword evidence="6" id="KW-1185">Reference proteome</keyword>
<evidence type="ECO:0000313" key="5">
    <source>
        <dbReference type="EMBL" id="GBN70913.1"/>
    </source>
</evidence>
<feature type="region of interest" description="Disordered" evidence="2">
    <location>
        <begin position="1077"/>
        <end position="1104"/>
    </location>
</feature>
<dbReference type="EMBL" id="BGPR01015872">
    <property type="protein sequence ID" value="GBN70913.1"/>
    <property type="molecule type" value="Genomic_DNA"/>
</dbReference>
<feature type="compositionally biased region" description="Basic and acidic residues" evidence="2">
    <location>
        <begin position="1180"/>
        <end position="1190"/>
    </location>
</feature>
<evidence type="ECO:0000259" key="4">
    <source>
        <dbReference type="PROSITE" id="PS50878"/>
    </source>
</evidence>
<keyword evidence="1" id="KW-0862">Zinc</keyword>
<dbReference type="InterPro" id="IPR000477">
    <property type="entry name" value="RT_dom"/>
</dbReference>
<keyword evidence="1" id="KW-0479">Metal-binding</keyword>
<dbReference type="SMART" id="SM00355">
    <property type="entry name" value="ZnF_C2H2"/>
    <property type="match status" value="10"/>
</dbReference>
<feature type="region of interest" description="Disordered" evidence="2">
    <location>
        <begin position="383"/>
        <end position="417"/>
    </location>
</feature>
<evidence type="ECO:0000256" key="2">
    <source>
        <dbReference type="SAM" id="MobiDB-lite"/>
    </source>
</evidence>
<dbReference type="PROSITE" id="PS50878">
    <property type="entry name" value="RT_POL"/>
    <property type="match status" value="1"/>
</dbReference>
<feature type="domain" description="C2H2-type" evidence="3">
    <location>
        <begin position="856"/>
        <end position="884"/>
    </location>
</feature>
<feature type="compositionally biased region" description="Polar residues" evidence="2">
    <location>
        <begin position="399"/>
        <end position="417"/>
    </location>
</feature>
<dbReference type="GO" id="GO:0071897">
    <property type="term" value="P:DNA biosynthetic process"/>
    <property type="evidence" value="ECO:0007669"/>
    <property type="project" value="UniProtKB-ARBA"/>
</dbReference>
<name>A0A4Y2R5H3_ARAVE</name>
<evidence type="ECO:0000259" key="3">
    <source>
        <dbReference type="PROSITE" id="PS50157"/>
    </source>
</evidence>
<feature type="region of interest" description="Disordered" evidence="2">
    <location>
        <begin position="1169"/>
        <end position="1190"/>
    </location>
</feature>
<dbReference type="PANTHER" id="PTHR19446">
    <property type="entry name" value="REVERSE TRANSCRIPTASES"/>
    <property type="match status" value="1"/>
</dbReference>